<proteinExistence type="predicted"/>
<dbReference type="RefSeq" id="WP_251834353.1">
    <property type="nucleotide sequence ID" value="NZ_JACSPS010000020.1"/>
</dbReference>
<accession>A0ABR8WQD3</accession>
<evidence type="ECO:0008006" key="3">
    <source>
        <dbReference type="Google" id="ProtNLM"/>
    </source>
</evidence>
<dbReference type="EMBL" id="JACSPS010000020">
    <property type="protein sequence ID" value="MBD8019158.1"/>
    <property type="molecule type" value="Genomic_DNA"/>
</dbReference>
<keyword evidence="2" id="KW-1185">Reference proteome</keyword>
<comment type="caution">
    <text evidence="1">The sequence shown here is derived from an EMBL/GenBank/DDBJ whole genome shotgun (WGS) entry which is preliminary data.</text>
</comment>
<reference evidence="1 2" key="1">
    <citation type="submission" date="2020-08" db="EMBL/GenBank/DDBJ databases">
        <title>A Genomic Blueprint of the Chicken Gut Microbiome.</title>
        <authorList>
            <person name="Gilroy R."/>
            <person name="Ravi A."/>
            <person name="Getino M."/>
            <person name="Pursley I."/>
            <person name="Horton D.L."/>
            <person name="Alikhan N.-F."/>
            <person name="Baker D."/>
            <person name="Gharbi K."/>
            <person name="Hall N."/>
            <person name="Watson M."/>
            <person name="Adriaenssens E.M."/>
            <person name="Foster-Nyarko E."/>
            <person name="Jarju S."/>
            <person name="Secka A."/>
            <person name="Antonio M."/>
            <person name="Oren A."/>
            <person name="Chaudhuri R."/>
            <person name="La Ragione R.M."/>
            <person name="Hildebrand F."/>
            <person name="Pallen M.J."/>
        </authorList>
    </citation>
    <scope>NUCLEOTIDE SEQUENCE [LARGE SCALE GENOMIC DNA]</scope>
    <source>
        <strain evidence="1 2">Sa1CVA4</strain>
    </source>
</reference>
<organism evidence="1 2">
    <name type="scientific">Kaistella pullorum</name>
    <dbReference type="NCBI Taxonomy" id="2763074"/>
    <lineage>
        <taxon>Bacteria</taxon>
        <taxon>Pseudomonadati</taxon>
        <taxon>Bacteroidota</taxon>
        <taxon>Flavobacteriia</taxon>
        <taxon>Flavobacteriales</taxon>
        <taxon>Weeksellaceae</taxon>
        <taxon>Chryseobacterium group</taxon>
        <taxon>Kaistella</taxon>
    </lineage>
</organism>
<sequence length="227" mass="26927">MKKTIVLIFLFLQICFYKCQKIGVYESYNPELKHAHLNGFFNAKLLNIEDLNYNIKPFFDSLFIENKIAATRLTDFNISILDNFDPIYGNKKIEKQLEEYCKSKNIDALIIIKSHNIYHSLNPLKNTFNNDLDFGILTHKSSNNEVLYYNNIILLYYTIKKKKLLYPVRKKSENLFYPLTSIKQDSDIYDITTNRLINPDLQTKLFLTNFKNRLQLNFNKILEDIQK</sequence>
<dbReference type="Proteomes" id="UP000626242">
    <property type="component" value="Unassembled WGS sequence"/>
</dbReference>
<evidence type="ECO:0000313" key="1">
    <source>
        <dbReference type="EMBL" id="MBD8019158.1"/>
    </source>
</evidence>
<name>A0ABR8WQD3_9FLAO</name>
<gene>
    <name evidence="1" type="ORF">H9628_11835</name>
</gene>
<evidence type="ECO:0000313" key="2">
    <source>
        <dbReference type="Proteomes" id="UP000626242"/>
    </source>
</evidence>
<protein>
    <recommendedName>
        <fullName evidence="3">Lipoprotein</fullName>
    </recommendedName>
</protein>